<comment type="caution">
    <text evidence="2">The sequence shown here is derived from an EMBL/GenBank/DDBJ whole genome shotgun (WGS) entry which is preliminary data.</text>
</comment>
<proteinExistence type="predicted"/>
<dbReference type="Proteomes" id="UP000052943">
    <property type="component" value="Unassembled WGS sequence"/>
</dbReference>
<dbReference type="OMA" id="PWINEFF"/>
<protein>
    <submittedName>
        <fullName evidence="2">Alpha-soluble NSF attachment protein</fullName>
    </submittedName>
</protein>
<dbReference type="EMBL" id="LNFO01001230">
    <property type="protein sequence ID" value="KUF93635.1"/>
    <property type="molecule type" value="Genomic_DNA"/>
</dbReference>
<evidence type="ECO:0000313" key="3">
    <source>
        <dbReference type="EMBL" id="KUF93635.1"/>
    </source>
</evidence>
<evidence type="ECO:0000313" key="5">
    <source>
        <dbReference type="Proteomes" id="UP000054636"/>
    </source>
</evidence>
<dbReference type="AlphaFoldDB" id="A0A0W8CS88"/>
<evidence type="ECO:0000313" key="2">
    <source>
        <dbReference type="EMBL" id="KUF86868.1"/>
    </source>
</evidence>
<dbReference type="EMBL" id="LNFP01001290">
    <property type="protein sequence ID" value="KUF86868.1"/>
    <property type="molecule type" value="Genomic_DNA"/>
</dbReference>
<dbReference type="Proteomes" id="UP000054636">
    <property type="component" value="Unassembled WGS sequence"/>
</dbReference>
<organism evidence="2 5">
    <name type="scientific">Phytophthora nicotianae</name>
    <name type="common">Potato buckeye rot agent</name>
    <name type="synonym">Phytophthora parasitica</name>
    <dbReference type="NCBI Taxonomy" id="4792"/>
    <lineage>
        <taxon>Eukaryota</taxon>
        <taxon>Sar</taxon>
        <taxon>Stramenopiles</taxon>
        <taxon>Oomycota</taxon>
        <taxon>Peronosporomycetes</taxon>
        <taxon>Peronosporales</taxon>
        <taxon>Peronosporaceae</taxon>
        <taxon>Phytophthora</taxon>
    </lineage>
</organism>
<dbReference type="OrthoDB" id="129168at2759"/>
<gene>
    <name evidence="3" type="ORF">AM587_10003494</name>
    <name evidence="2" type="ORF">AM588_10001298</name>
</gene>
<evidence type="ECO:0000256" key="1">
    <source>
        <dbReference type="SAM" id="MobiDB-lite"/>
    </source>
</evidence>
<sequence length="516" mass="57494">MSSSDSKSLDDENDEIRLTPPPAQGTSRSAHAEPVPSFFDSSFTPAVLAFLSEIEDRELTPEQLQALEQIMDKTINEAKILLCCSNISNTKKLQQEGGGRLGDALVDAFQLAATHLNQTEKLSSDITTHQLLWRCGQVVDVLWGIGVEEKELRDQHLLWQELLCRRWNEIASGLALELLLLQAQLKYTRASSTTSSEILEVVASTYAYLPVTLQKYCMDQVATLVSTFVDEGPTFRLTPRMQLQLELLEHLTTVHALNDSDDLDTVKWVNEYFPECFECCGVVLQLLNKQYDGEKGENDSGMIRMLDTCLLVIKAAVDFFETRRDDVCALQRILIPTITEALSQLACRYASFGVASEEISEARCLETCLYLLARTATVLEEDECPALIKIFEKLFAPNSKSDFSTARPTLLPTRFDAVHQILVHSSVAGIFEPAMSALLQVDVLNVPQYAQYLFTPAYCSTENSQVERTARYCNCTRFDRSQQDDTATDDSESAASLLSDGNSVGELVSDQENVSV</sequence>
<reference evidence="4 5" key="1">
    <citation type="submission" date="2015-11" db="EMBL/GenBank/DDBJ databases">
        <title>Genomes and virulence difference between two physiological races of Phytophthora nicotianae.</title>
        <authorList>
            <person name="Liu H."/>
            <person name="Ma X."/>
            <person name="Yu H."/>
            <person name="Fang D."/>
            <person name="Li Y."/>
            <person name="Wang X."/>
            <person name="Wang W."/>
            <person name="Dong Y."/>
            <person name="Xiao B."/>
        </authorList>
    </citation>
    <scope>NUCLEOTIDE SEQUENCE [LARGE SCALE GENOMIC DNA]</scope>
    <source>
        <strain evidence="3">Race 0</strain>
        <strain evidence="4">race 0</strain>
        <strain evidence="2">Race 1</strain>
        <strain evidence="5">race 1</strain>
    </source>
</reference>
<feature type="region of interest" description="Disordered" evidence="1">
    <location>
        <begin position="1"/>
        <end position="35"/>
    </location>
</feature>
<name>A0A0W8CS88_PHYNI</name>
<feature type="region of interest" description="Disordered" evidence="1">
    <location>
        <begin position="482"/>
        <end position="516"/>
    </location>
</feature>
<evidence type="ECO:0000313" key="4">
    <source>
        <dbReference type="Proteomes" id="UP000052943"/>
    </source>
</evidence>
<accession>A0A0W8CS88</accession>